<dbReference type="Pfam" id="PF03422">
    <property type="entry name" value="CBM_6"/>
    <property type="match status" value="1"/>
</dbReference>
<evidence type="ECO:0000259" key="9">
    <source>
        <dbReference type="PROSITE" id="PS51175"/>
    </source>
</evidence>
<dbReference type="InterPro" id="IPR052176">
    <property type="entry name" value="Glycosyl_Hydrlase_43_Enz"/>
</dbReference>
<dbReference type="RefSeq" id="WP_382349667.1">
    <property type="nucleotide sequence ID" value="NZ_JBHMBP010000002.1"/>
</dbReference>
<evidence type="ECO:0000256" key="8">
    <source>
        <dbReference type="SAM" id="SignalP"/>
    </source>
</evidence>
<name>A0ABW2D8W8_9ACTN</name>
<dbReference type="Pfam" id="PF04616">
    <property type="entry name" value="Glyco_hydro_43"/>
    <property type="match status" value="1"/>
</dbReference>
<keyword evidence="6 7" id="KW-0326">Glycosidase</keyword>
<accession>A0ABW2D8W8</accession>
<dbReference type="InterPro" id="IPR008979">
    <property type="entry name" value="Galactose-bd-like_sf"/>
</dbReference>
<dbReference type="InterPro" id="IPR006710">
    <property type="entry name" value="Glyco_hydro_43"/>
</dbReference>
<keyword evidence="5" id="KW-0119">Carbohydrate metabolism</keyword>
<evidence type="ECO:0000256" key="4">
    <source>
        <dbReference type="ARBA" id="ARBA00022801"/>
    </source>
</evidence>
<dbReference type="CDD" id="cd18618">
    <property type="entry name" value="GH43_Xsa43E-like"/>
    <property type="match status" value="1"/>
</dbReference>
<dbReference type="PROSITE" id="PS51175">
    <property type="entry name" value="CBM6"/>
    <property type="match status" value="1"/>
</dbReference>
<evidence type="ECO:0000256" key="7">
    <source>
        <dbReference type="RuleBase" id="RU361187"/>
    </source>
</evidence>
<dbReference type="InterPro" id="IPR006584">
    <property type="entry name" value="Cellulose-bd_IV"/>
</dbReference>
<evidence type="ECO:0000256" key="6">
    <source>
        <dbReference type="ARBA" id="ARBA00023295"/>
    </source>
</evidence>
<evidence type="ECO:0000313" key="10">
    <source>
        <dbReference type="EMBL" id="MFC6957681.1"/>
    </source>
</evidence>
<keyword evidence="11" id="KW-1185">Reference proteome</keyword>
<keyword evidence="2" id="KW-0624">Polysaccharide degradation</keyword>
<sequence>MTTATTPRRRRLPALAIAFALAAAALSPAAEPSPSPVQADNPIVQTIYTADPAPLVHNGRVYLYTGHDEDGSTWFTMKEWRVWSSDDMVNWTDHGSPLSIDTFSWARQDAWAGQAVERNGKFYWYVPVVNDATGRMAIGVAVADSPTGPFRDTIGRPLVENGEIDPTVFIDTDGQAYLYWGNPNLWYVRLNADMTSYSGGVTAIPLTTAGFGARPGGTSRPTLYEEGPWVYKRGSLYYNVFAAQCCSEFIAYSTAPSPTGPWTYRGTVMPTQGSSFTNHAGVIDFKGSSYFFYHNGALPGGGGFTRSVAVEKFTYNADGTIPLINMTSTGAPQAGTLNPYVRQEAETIAWASGVETERASEGGMNVGWIENGDWIKVKGAAFGSGAGSFTARVASATSGGRIELRLGGANGTLVGTCTVGGTGGWQTWTNVSCPVSGASGTQDLYLKFTGGSGYLFNADWWRFTAA</sequence>
<dbReference type="PANTHER" id="PTHR43772">
    <property type="entry name" value="ENDO-1,4-BETA-XYLANASE"/>
    <property type="match status" value="1"/>
</dbReference>
<proteinExistence type="inferred from homology"/>
<dbReference type="InterPro" id="IPR005084">
    <property type="entry name" value="CBM6"/>
</dbReference>
<feature type="chain" id="PRO_5046242976" evidence="8">
    <location>
        <begin position="30"/>
        <end position="466"/>
    </location>
</feature>
<dbReference type="SMART" id="SM00606">
    <property type="entry name" value="CBD_IV"/>
    <property type="match status" value="1"/>
</dbReference>
<keyword evidence="2" id="KW-0858">Xylan degradation</keyword>
<dbReference type="Proteomes" id="UP001596470">
    <property type="component" value="Unassembled WGS sequence"/>
</dbReference>
<gene>
    <name evidence="10" type="ORF">ACFQS3_10795</name>
</gene>
<feature type="signal peptide" evidence="8">
    <location>
        <begin position="1"/>
        <end position="29"/>
    </location>
</feature>
<dbReference type="Gene3D" id="2.115.10.20">
    <property type="entry name" value="Glycosyl hydrolase domain, family 43"/>
    <property type="match status" value="1"/>
</dbReference>
<dbReference type="SUPFAM" id="SSF49785">
    <property type="entry name" value="Galactose-binding domain-like"/>
    <property type="match status" value="1"/>
</dbReference>
<keyword evidence="4 7" id="KW-0378">Hydrolase</keyword>
<evidence type="ECO:0000256" key="3">
    <source>
        <dbReference type="ARBA" id="ARBA00022729"/>
    </source>
</evidence>
<comment type="caution">
    <text evidence="10">The sequence shown here is derived from an EMBL/GenBank/DDBJ whole genome shotgun (WGS) entry which is preliminary data.</text>
</comment>
<feature type="domain" description="CBM6" evidence="9">
    <location>
        <begin position="341"/>
        <end position="464"/>
    </location>
</feature>
<dbReference type="EMBL" id="JBHSYS010000002">
    <property type="protein sequence ID" value="MFC6957681.1"/>
    <property type="molecule type" value="Genomic_DNA"/>
</dbReference>
<organism evidence="10 11">
    <name type="scientific">Glycomyces mayteni</name>
    <dbReference type="NCBI Taxonomy" id="543887"/>
    <lineage>
        <taxon>Bacteria</taxon>
        <taxon>Bacillati</taxon>
        <taxon>Actinomycetota</taxon>
        <taxon>Actinomycetes</taxon>
        <taxon>Glycomycetales</taxon>
        <taxon>Glycomycetaceae</taxon>
        <taxon>Glycomyces</taxon>
    </lineage>
</organism>
<protein>
    <submittedName>
        <fullName evidence="10">Glycoside hydrolase family 43 protein</fullName>
    </submittedName>
</protein>
<comment type="similarity">
    <text evidence="1 7">Belongs to the glycosyl hydrolase 43 family.</text>
</comment>
<evidence type="ECO:0000256" key="2">
    <source>
        <dbReference type="ARBA" id="ARBA00022651"/>
    </source>
</evidence>
<dbReference type="CDD" id="cd04084">
    <property type="entry name" value="CBM6_xylanase-like"/>
    <property type="match status" value="1"/>
</dbReference>
<reference evidence="11" key="1">
    <citation type="journal article" date="2019" name="Int. J. Syst. Evol. Microbiol.">
        <title>The Global Catalogue of Microorganisms (GCM) 10K type strain sequencing project: providing services to taxonomists for standard genome sequencing and annotation.</title>
        <authorList>
            <consortium name="The Broad Institute Genomics Platform"/>
            <consortium name="The Broad Institute Genome Sequencing Center for Infectious Disease"/>
            <person name="Wu L."/>
            <person name="Ma J."/>
        </authorList>
    </citation>
    <scope>NUCLEOTIDE SEQUENCE [LARGE SCALE GENOMIC DNA]</scope>
    <source>
        <strain evidence="11">KACC 12634</strain>
    </source>
</reference>
<keyword evidence="3 8" id="KW-0732">Signal</keyword>
<evidence type="ECO:0000256" key="5">
    <source>
        <dbReference type="ARBA" id="ARBA00023277"/>
    </source>
</evidence>
<dbReference type="Gene3D" id="2.60.120.260">
    <property type="entry name" value="Galactose-binding domain-like"/>
    <property type="match status" value="1"/>
</dbReference>
<dbReference type="InterPro" id="IPR023296">
    <property type="entry name" value="Glyco_hydro_beta-prop_sf"/>
</dbReference>
<dbReference type="SUPFAM" id="SSF75005">
    <property type="entry name" value="Arabinanase/levansucrase/invertase"/>
    <property type="match status" value="1"/>
</dbReference>
<dbReference type="GO" id="GO:0016787">
    <property type="term" value="F:hydrolase activity"/>
    <property type="evidence" value="ECO:0007669"/>
    <property type="project" value="UniProtKB-KW"/>
</dbReference>
<evidence type="ECO:0000256" key="1">
    <source>
        <dbReference type="ARBA" id="ARBA00009865"/>
    </source>
</evidence>
<dbReference type="PANTHER" id="PTHR43772:SF2">
    <property type="entry name" value="PUTATIVE (AFU_ORTHOLOGUE AFUA_2G04480)-RELATED"/>
    <property type="match status" value="1"/>
</dbReference>
<evidence type="ECO:0000313" key="11">
    <source>
        <dbReference type="Proteomes" id="UP001596470"/>
    </source>
</evidence>